<keyword evidence="1" id="KW-0472">Membrane</keyword>
<name>A0A430QPW5_SCHBO</name>
<protein>
    <submittedName>
        <fullName evidence="2">Uncharacterized protein</fullName>
    </submittedName>
</protein>
<comment type="caution">
    <text evidence="2">The sequence shown here is derived from an EMBL/GenBank/DDBJ whole genome shotgun (WGS) entry which is preliminary data.</text>
</comment>
<keyword evidence="3" id="KW-1185">Reference proteome</keyword>
<gene>
    <name evidence="2" type="ORF">DC041_0012656</name>
</gene>
<organism evidence="2 3">
    <name type="scientific">Schistosoma bovis</name>
    <name type="common">Blood fluke</name>
    <dbReference type="NCBI Taxonomy" id="6184"/>
    <lineage>
        <taxon>Eukaryota</taxon>
        <taxon>Metazoa</taxon>
        <taxon>Spiralia</taxon>
        <taxon>Lophotrochozoa</taxon>
        <taxon>Platyhelminthes</taxon>
        <taxon>Trematoda</taxon>
        <taxon>Digenea</taxon>
        <taxon>Strigeidida</taxon>
        <taxon>Schistosomatoidea</taxon>
        <taxon>Schistosomatidae</taxon>
        <taxon>Schistosoma</taxon>
    </lineage>
</organism>
<keyword evidence="1" id="KW-1133">Transmembrane helix</keyword>
<feature type="transmembrane region" description="Helical" evidence="1">
    <location>
        <begin position="18"/>
        <end position="37"/>
    </location>
</feature>
<sequence>SHLFCLLLRQAQRLQQEFLHIIFTLFYLYLIIISKSIHCKNQAVLSTSIPVCCLKDS</sequence>
<dbReference type="EMBL" id="QMKO01001485">
    <property type="protein sequence ID" value="RTG89733.1"/>
    <property type="molecule type" value="Genomic_DNA"/>
</dbReference>
<proteinExistence type="predicted"/>
<evidence type="ECO:0000313" key="2">
    <source>
        <dbReference type="EMBL" id="RTG89733.1"/>
    </source>
</evidence>
<keyword evidence="1" id="KW-0812">Transmembrane</keyword>
<dbReference type="AlphaFoldDB" id="A0A430QPW5"/>
<dbReference type="Proteomes" id="UP000290809">
    <property type="component" value="Unassembled WGS sequence"/>
</dbReference>
<evidence type="ECO:0000313" key="3">
    <source>
        <dbReference type="Proteomes" id="UP000290809"/>
    </source>
</evidence>
<feature type="non-terminal residue" evidence="2">
    <location>
        <position position="1"/>
    </location>
</feature>
<evidence type="ECO:0000256" key="1">
    <source>
        <dbReference type="SAM" id="Phobius"/>
    </source>
</evidence>
<accession>A0A430QPW5</accession>
<reference evidence="2 3" key="1">
    <citation type="journal article" date="2019" name="PLoS Pathog.">
        <title>Genome sequence of the bovine parasite Schistosoma bovis Tanzania.</title>
        <authorList>
            <person name="Oey H."/>
            <person name="Zakrzewski M."/>
            <person name="Gobert G."/>
            <person name="Gravermann K."/>
            <person name="Stoye J."/>
            <person name="Jones M."/>
            <person name="Mcmanus D."/>
            <person name="Krause L."/>
        </authorList>
    </citation>
    <scope>NUCLEOTIDE SEQUENCE [LARGE SCALE GENOMIC DNA]</scope>
    <source>
        <strain evidence="2 3">TAN1997</strain>
    </source>
</reference>